<evidence type="ECO:0000256" key="7">
    <source>
        <dbReference type="ARBA" id="ARBA00022989"/>
    </source>
</evidence>
<dbReference type="PROSITE" id="PS50920">
    <property type="entry name" value="SOLCAR"/>
    <property type="match status" value="3"/>
</dbReference>
<evidence type="ECO:0000256" key="1">
    <source>
        <dbReference type="ARBA" id="ARBA00004141"/>
    </source>
</evidence>
<keyword evidence="7" id="KW-1133">Transmembrane helix</keyword>
<dbReference type="Proteomes" id="UP001287286">
    <property type="component" value="Unassembled WGS sequence"/>
</dbReference>
<evidence type="ECO:0000313" key="12">
    <source>
        <dbReference type="Proteomes" id="UP001287286"/>
    </source>
</evidence>
<evidence type="ECO:0000256" key="4">
    <source>
        <dbReference type="ARBA" id="ARBA00022692"/>
    </source>
</evidence>
<keyword evidence="5" id="KW-0677">Repeat</keyword>
<gene>
    <name evidence="11" type="ORF">Purlil1_2680</name>
</gene>
<comment type="subcellular location">
    <subcellularLocation>
        <location evidence="1">Membrane</location>
        <topology evidence="1">Multi-pass membrane protein</topology>
    </subcellularLocation>
</comment>
<dbReference type="InterPro" id="IPR002765">
    <property type="entry name" value="UPF0145_YbjQ-like"/>
</dbReference>
<reference evidence="11 12" key="1">
    <citation type="journal article" date="2024" name="Microbiol. Resour. Announc.">
        <title>Genome annotations for the ascomycete fungi Trichoderma harzianum, Trichoderma aggressivum, and Purpureocillium lilacinum.</title>
        <authorList>
            <person name="Beijen E.P.W."/>
            <person name="Ohm R.A."/>
        </authorList>
    </citation>
    <scope>NUCLEOTIDE SEQUENCE [LARGE SCALE GENOMIC DNA]</scope>
    <source>
        <strain evidence="11 12">CBS 150709</strain>
    </source>
</reference>
<keyword evidence="3 10" id="KW-0813">Transport</keyword>
<dbReference type="InterPro" id="IPR023395">
    <property type="entry name" value="MCP_dom_sf"/>
</dbReference>
<keyword evidence="6" id="KW-0999">Mitochondrion inner membrane</keyword>
<evidence type="ECO:0000256" key="9">
    <source>
        <dbReference type="PROSITE-ProRule" id="PRU00282"/>
    </source>
</evidence>
<dbReference type="Pfam" id="PF01906">
    <property type="entry name" value="YbjQ_1"/>
    <property type="match status" value="1"/>
</dbReference>
<name>A0ABR0C974_PURLI</name>
<evidence type="ECO:0000256" key="2">
    <source>
        <dbReference type="ARBA" id="ARBA00006375"/>
    </source>
</evidence>
<evidence type="ECO:0008006" key="13">
    <source>
        <dbReference type="Google" id="ProtNLM"/>
    </source>
</evidence>
<proteinExistence type="inferred from homology"/>
<dbReference type="PANTHER" id="PTHR45667">
    <property type="entry name" value="S-ADENOSYLMETHIONINE MITOCHONDRIAL CARRIER PROTEIN"/>
    <property type="match status" value="1"/>
</dbReference>
<comment type="similarity">
    <text evidence="2 10">Belongs to the mitochondrial carrier (TC 2.A.29) family.</text>
</comment>
<dbReference type="Gene3D" id="1.50.40.10">
    <property type="entry name" value="Mitochondrial carrier domain"/>
    <property type="match status" value="1"/>
</dbReference>
<protein>
    <recommendedName>
        <fullName evidence="13">Mitochondrial carrier protein</fullName>
    </recommendedName>
</protein>
<evidence type="ECO:0000256" key="6">
    <source>
        <dbReference type="ARBA" id="ARBA00022792"/>
    </source>
</evidence>
<feature type="repeat" description="Solcar" evidence="9">
    <location>
        <begin position="381"/>
        <end position="472"/>
    </location>
</feature>
<keyword evidence="12" id="KW-1185">Reference proteome</keyword>
<dbReference type="EMBL" id="JAWRVI010000007">
    <property type="protein sequence ID" value="KAK4092755.1"/>
    <property type="molecule type" value="Genomic_DNA"/>
</dbReference>
<evidence type="ECO:0000313" key="11">
    <source>
        <dbReference type="EMBL" id="KAK4092755.1"/>
    </source>
</evidence>
<keyword evidence="6" id="KW-0496">Mitochondrion</keyword>
<keyword evidence="8 9" id="KW-0472">Membrane</keyword>
<dbReference type="SUPFAM" id="SSF103506">
    <property type="entry name" value="Mitochondrial carrier"/>
    <property type="match status" value="1"/>
</dbReference>
<feature type="repeat" description="Solcar" evidence="9">
    <location>
        <begin position="292"/>
        <end position="373"/>
    </location>
</feature>
<evidence type="ECO:0000256" key="5">
    <source>
        <dbReference type="ARBA" id="ARBA00022737"/>
    </source>
</evidence>
<evidence type="ECO:0000256" key="10">
    <source>
        <dbReference type="RuleBase" id="RU000488"/>
    </source>
</evidence>
<comment type="caution">
    <text evidence="11">The sequence shown here is derived from an EMBL/GenBank/DDBJ whole genome shotgun (WGS) entry which is preliminary data.</text>
</comment>
<dbReference type="SUPFAM" id="SSF117782">
    <property type="entry name" value="YbjQ-like"/>
    <property type="match status" value="1"/>
</dbReference>
<accession>A0ABR0C974</accession>
<dbReference type="InterPro" id="IPR018108">
    <property type="entry name" value="MCP_transmembrane"/>
</dbReference>
<dbReference type="Gene3D" id="3.30.110.70">
    <property type="entry name" value="Hypothetical protein apc22750. Chain B"/>
    <property type="match status" value="1"/>
</dbReference>
<keyword evidence="4 9" id="KW-0812">Transmembrane</keyword>
<dbReference type="Pfam" id="PF00153">
    <property type="entry name" value="Mito_carr"/>
    <property type="match status" value="3"/>
</dbReference>
<evidence type="ECO:0000256" key="3">
    <source>
        <dbReference type="ARBA" id="ARBA00022448"/>
    </source>
</evidence>
<feature type="repeat" description="Solcar" evidence="9">
    <location>
        <begin position="490"/>
        <end position="580"/>
    </location>
</feature>
<dbReference type="InterPro" id="IPR035439">
    <property type="entry name" value="UPF0145_dom_sf"/>
</dbReference>
<sequence length="594" mass="64969">MGFGAKEKTPEEVAHIPPQLSDLHCFTETEGVITTTMMDLPGYRVEKVLGTVYGISVRSRNIAASLGMVMKSFAGGELRWFTSMLYSCRNDSISRVVDECKRRGGNAIICLRFDAGDMGGFAQTAAYGTACIVRRIDDAVTRGWRGHAHPAAARDRVSQRASEMPLGIDSGKAMRFDERSATNHAIVPPSIAGARSVTTGQAVSRMLYRPNRPIECHQTHWGFRCHARAVGAWLATAFLEASGRAPWSSRRDDVIHTCASDPNPNLFAEPVKRAFAHSMQAKQLFQSWRYTRTRTDPSQAGAVAAFTVDVLVYPLDTLKTRYQSQDYIKTYAPGSSNKALAIRGLYQGIGSVVLATLPAAGLFFSTYEHAKEVIGRTVPVHDALVHSSASAVAEMASCLVLAPAEVIKQNAQMLREDPSSRNANKSTSLQAFRQIAGPGAPGRMFSGYTALVARNLPFTALQFPVFEHMRSHLWESRLRDRADQRKGVGETGLVAGASAGSAGAFAAFVTTPSDVVKTRMMLMGPDDTIERSKKGAWSVTKQIYHERGLKGFFRGGLFRSAWTALGSSLYLGTYDMAKLWLKRRRPEIDDSIGL</sequence>
<evidence type="ECO:0000256" key="8">
    <source>
        <dbReference type="ARBA" id="ARBA00023136"/>
    </source>
</evidence>
<organism evidence="11 12">
    <name type="scientific">Purpureocillium lilacinum</name>
    <name type="common">Paecilomyces lilacinus</name>
    <dbReference type="NCBI Taxonomy" id="33203"/>
    <lineage>
        <taxon>Eukaryota</taxon>
        <taxon>Fungi</taxon>
        <taxon>Dikarya</taxon>
        <taxon>Ascomycota</taxon>
        <taxon>Pezizomycotina</taxon>
        <taxon>Sordariomycetes</taxon>
        <taxon>Hypocreomycetidae</taxon>
        <taxon>Hypocreales</taxon>
        <taxon>Ophiocordycipitaceae</taxon>
        <taxon>Purpureocillium</taxon>
    </lineage>
</organism>